<reference evidence="1 2" key="1">
    <citation type="submission" date="2023-07" db="EMBL/GenBank/DDBJ databases">
        <title>Genomic Encyclopedia of Type Strains, Phase IV (KMG-IV): sequencing the most valuable type-strain genomes for metagenomic binning, comparative biology and taxonomic classification.</title>
        <authorList>
            <person name="Goeker M."/>
        </authorList>
    </citation>
    <scope>NUCLEOTIDE SEQUENCE [LARGE SCALE GENOMIC DNA]</scope>
    <source>
        <strain evidence="1 2">DSM 29005</strain>
    </source>
</reference>
<gene>
    <name evidence="1" type="ORF">J2S19_003273</name>
</gene>
<name>A0ABT9ZI77_9BACI</name>
<evidence type="ECO:0000313" key="2">
    <source>
        <dbReference type="Proteomes" id="UP001234495"/>
    </source>
</evidence>
<accession>A0ABT9ZI77</accession>
<dbReference type="Proteomes" id="UP001234495">
    <property type="component" value="Unassembled WGS sequence"/>
</dbReference>
<dbReference type="EMBL" id="JAUSUD010000017">
    <property type="protein sequence ID" value="MDQ0231988.1"/>
    <property type="molecule type" value="Genomic_DNA"/>
</dbReference>
<sequence length="228" mass="26299">MSSEWLRGGPFLELSFLLELQTNRNTVVWEIVKKLEKTKIEIVEKNLEQHISAFVAGYPFDESAHHSPAIHTLSLRANVGFRRSRRAVVSIDQIASNALMVNTYFYGSSEDAPEWDQIGIKENELVEFNDLLIDLYGHFEFKIGCIAYEENVLEFFSSDDTTPNECYSYELLTAKHLLMKTHLFVTTIWNEAYEKISNIPYPYERLDKNGLLIKTNGRYLNETAATND</sequence>
<evidence type="ECO:0000313" key="1">
    <source>
        <dbReference type="EMBL" id="MDQ0231988.1"/>
    </source>
</evidence>
<organism evidence="1 2">
    <name type="scientific">Metabacillus malikii</name>
    <dbReference type="NCBI Taxonomy" id="1504265"/>
    <lineage>
        <taxon>Bacteria</taxon>
        <taxon>Bacillati</taxon>
        <taxon>Bacillota</taxon>
        <taxon>Bacilli</taxon>
        <taxon>Bacillales</taxon>
        <taxon>Bacillaceae</taxon>
        <taxon>Metabacillus</taxon>
    </lineage>
</organism>
<dbReference type="RefSeq" id="WP_307343879.1">
    <property type="nucleotide sequence ID" value="NZ_JAUSUD010000017.1"/>
</dbReference>
<protein>
    <submittedName>
        <fullName evidence="1">Uncharacterized protein</fullName>
    </submittedName>
</protein>
<proteinExistence type="predicted"/>
<comment type="caution">
    <text evidence="1">The sequence shown here is derived from an EMBL/GenBank/DDBJ whole genome shotgun (WGS) entry which is preliminary data.</text>
</comment>
<keyword evidence="2" id="KW-1185">Reference proteome</keyword>